<evidence type="ECO:0000256" key="2">
    <source>
        <dbReference type="ARBA" id="ARBA00022475"/>
    </source>
</evidence>
<keyword evidence="2 16" id="KW-1003">Cell membrane</keyword>
<comment type="function">
    <text evidence="16">NQR complex catalyzes the reduction of ubiquinone-1 to ubiquinol by two successive reactions, coupled with the transport of Na(+) ions from the cytoplasm to the periplasm. NqrA to NqrE are probably involved in the second step, the conversion of ubisemiquinone to ubiquinol.</text>
</comment>
<keyword evidence="19" id="KW-1185">Reference proteome</keyword>
<keyword evidence="13 16" id="KW-0830">Ubiquinone</keyword>
<organism evidence="18 19">
    <name type="scientific">Spongiibacter nanhainus</name>
    <dbReference type="NCBI Taxonomy" id="2794344"/>
    <lineage>
        <taxon>Bacteria</taxon>
        <taxon>Pseudomonadati</taxon>
        <taxon>Pseudomonadota</taxon>
        <taxon>Gammaproteobacteria</taxon>
        <taxon>Cellvibrionales</taxon>
        <taxon>Spongiibacteraceae</taxon>
        <taxon>Spongiibacter</taxon>
    </lineage>
</organism>
<dbReference type="PANTHER" id="PTHR30578:SF1">
    <property type="entry name" value="NA(+)-TRANSLOCATING NADH-QUINONE REDUCTASE SUBUNIT B"/>
    <property type="match status" value="1"/>
</dbReference>
<evidence type="ECO:0000256" key="13">
    <source>
        <dbReference type="ARBA" id="ARBA00023075"/>
    </source>
</evidence>
<keyword evidence="7 16" id="KW-0812">Transmembrane</keyword>
<feature type="transmembrane region" description="Helical" evidence="16">
    <location>
        <begin position="258"/>
        <end position="277"/>
    </location>
</feature>
<evidence type="ECO:0000256" key="14">
    <source>
        <dbReference type="ARBA" id="ARBA00023136"/>
    </source>
</evidence>
<name>A0A7T4UNL6_9GAMM</name>
<keyword evidence="3" id="KW-0997">Cell inner membrane</keyword>
<dbReference type="InterPro" id="IPR010966">
    <property type="entry name" value="NqrB"/>
</dbReference>
<keyword evidence="12 16" id="KW-0406">Ion transport</keyword>
<comment type="subunit">
    <text evidence="16">Composed of six subunits; NqrA, NqrB, NqrC, NqrD, NqrE and NqrF.</text>
</comment>
<dbReference type="GO" id="GO:0055085">
    <property type="term" value="P:transmembrane transport"/>
    <property type="evidence" value="ECO:0007669"/>
    <property type="project" value="InterPro"/>
</dbReference>
<evidence type="ECO:0000256" key="16">
    <source>
        <dbReference type="HAMAP-Rule" id="MF_00426"/>
    </source>
</evidence>
<dbReference type="NCBIfam" id="NF003756">
    <property type="entry name" value="PRK05349.1"/>
    <property type="match status" value="1"/>
</dbReference>
<evidence type="ECO:0000313" key="19">
    <source>
        <dbReference type="Proteomes" id="UP000596063"/>
    </source>
</evidence>
<feature type="transmembrane region" description="Helical" evidence="16">
    <location>
        <begin position="284"/>
        <end position="301"/>
    </location>
</feature>
<reference evidence="18 19" key="1">
    <citation type="submission" date="2020-12" db="EMBL/GenBank/DDBJ databases">
        <authorList>
            <person name="Shan Y."/>
        </authorList>
    </citation>
    <scope>NUCLEOTIDE SEQUENCE [LARGE SCALE GENOMIC DNA]</scope>
    <source>
        <strain evidence="19">csc3.9</strain>
    </source>
</reference>
<evidence type="ECO:0000256" key="4">
    <source>
        <dbReference type="ARBA" id="ARBA00022553"/>
    </source>
</evidence>
<keyword evidence="9 16" id="KW-1133">Transmembrane helix</keyword>
<feature type="transmembrane region" description="Helical" evidence="16">
    <location>
        <begin position="367"/>
        <end position="387"/>
    </location>
</feature>
<gene>
    <name evidence="16" type="primary">nqrB</name>
    <name evidence="18" type="ORF">I6N98_10000</name>
</gene>
<evidence type="ECO:0000256" key="9">
    <source>
        <dbReference type="ARBA" id="ARBA00022989"/>
    </source>
</evidence>
<dbReference type="KEGG" id="snan:I6N98_10000"/>
<feature type="modified residue" description="FMN phosphoryl threonine" evidence="16 17">
    <location>
        <position position="228"/>
    </location>
</feature>
<keyword evidence="6 16" id="KW-0288">FMN</keyword>
<dbReference type="GO" id="GO:0005886">
    <property type="term" value="C:plasma membrane"/>
    <property type="evidence" value="ECO:0007669"/>
    <property type="project" value="UniProtKB-SubCell"/>
</dbReference>
<comment type="cofactor">
    <cofactor evidence="16 17">
        <name>FMN</name>
        <dbReference type="ChEBI" id="CHEBI:58210"/>
    </cofactor>
</comment>
<keyword evidence="14 16" id="KW-0472">Membrane</keyword>
<keyword evidence="8 16" id="KW-1278">Translocase</keyword>
<dbReference type="PANTHER" id="PTHR30578">
    <property type="entry name" value="ELECTRON TRANSPORT COMPLEX PROTEIN RNFD"/>
    <property type="match status" value="1"/>
</dbReference>
<feature type="transmembrane region" description="Helical" evidence="16">
    <location>
        <begin position="343"/>
        <end position="361"/>
    </location>
</feature>
<feature type="transmembrane region" description="Helical" evidence="16">
    <location>
        <begin position="150"/>
        <end position="169"/>
    </location>
</feature>
<evidence type="ECO:0000313" key="18">
    <source>
        <dbReference type="EMBL" id="QQD16728.1"/>
    </source>
</evidence>
<dbReference type="Pfam" id="PF03116">
    <property type="entry name" value="NQR2_RnfD_RnfE"/>
    <property type="match status" value="1"/>
</dbReference>
<feature type="transmembrane region" description="Helical" evidence="16">
    <location>
        <begin position="313"/>
        <end position="331"/>
    </location>
</feature>
<comment type="subcellular location">
    <subcellularLocation>
        <location evidence="16">Cell membrane</location>
        <topology evidence="16">Multi-pass membrane protein</topology>
    </subcellularLocation>
</comment>
<dbReference type="AlphaFoldDB" id="A0A7T4UNL6"/>
<evidence type="ECO:0000256" key="3">
    <source>
        <dbReference type="ARBA" id="ARBA00022519"/>
    </source>
</evidence>
<dbReference type="GO" id="GO:0006814">
    <property type="term" value="P:sodium ion transport"/>
    <property type="evidence" value="ECO:0007669"/>
    <property type="project" value="UniProtKB-UniRule"/>
</dbReference>
<keyword evidence="11 16" id="KW-0915">Sodium</keyword>
<comment type="catalytic activity">
    <reaction evidence="16">
        <text>a ubiquinone + n Na(+)(in) + NADH + H(+) = a ubiquinol + n Na(+)(out) + NAD(+)</text>
        <dbReference type="Rhea" id="RHEA:47748"/>
        <dbReference type="Rhea" id="RHEA-COMP:9565"/>
        <dbReference type="Rhea" id="RHEA-COMP:9566"/>
        <dbReference type="ChEBI" id="CHEBI:15378"/>
        <dbReference type="ChEBI" id="CHEBI:16389"/>
        <dbReference type="ChEBI" id="CHEBI:17976"/>
        <dbReference type="ChEBI" id="CHEBI:29101"/>
        <dbReference type="ChEBI" id="CHEBI:57540"/>
        <dbReference type="ChEBI" id="CHEBI:57945"/>
        <dbReference type="EC" id="7.2.1.1"/>
    </reaction>
</comment>
<evidence type="ECO:0000256" key="10">
    <source>
        <dbReference type="ARBA" id="ARBA00023027"/>
    </source>
</evidence>
<proteinExistence type="inferred from homology"/>
<comment type="similarity">
    <text evidence="16">Belongs to the NqrB/RnfD family.</text>
</comment>
<evidence type="ECO:0000256" key="15">
    <source>
        <dbReference type="ARBA" id="ARBA00023201"/>
    </source>
</evidence>
<feature type="transmembrane region" description="Helical" evidence="16">
    <location>
        <begin position="56"/>
        <end position="73"/>
    </location>
</feature>
<dbReference type="RefSeq" id="WP_198568230.1">
    <property type="nucleotide sequence ID" value="NZ_CP066167.1"/>
</dbReference>
<keyword evidence="4 16" id="KW-0597">Phosphoprotein</keyword>
<evidence type="ECO:0000256" key="12">
    <source>
        <dbReference type="ARBA" id="ARBA00023065"/>
    </source>
</evidence>
<evidence type="ECO:0000256" key="5">
    <source>
        <dbReference type="ARBA" id="ARBA00022630"/>
    </source>
</evidence>
<keyword evidence="15 16" id="KW-0739">Sodium transport</keyword>
<dbReference type="Proteomes" id="UP000596063">
    <property type="component" value="Chromosome"/>
</dbReference>
<evidence type="ECO:0000256" key="1">
    <source>
        <dbReference type="ARBA" id="ARBA00022448"/>
    </source>
</evidence>
<evidence type="ECO:0000256" key="7">
    <source>
        <dbReference type="ARBA" id="ARBA00022692"/>
    </source>
</evidence>
<keyword evidence="10 16" id="KW-0520">NAD</keyword>
<dbReference type="GO" id="GO:0010181">
    <property type="term" value="F:FMN binding"/>
    <property type="evidence" value="ECO:0007669"/>
    <property type="project" value="InterPro"/>
</dbReference>
<dbReference type="HAMAP" id="MF_00426">
    <property type="entry name" value="NqrB"/>
    <property type="match status" value="1"/>
</dbReference>
<dbReference type="GO" id="GO:0016655">
    <property type="term" value="F:oxidoreductase activity, acting on NAD(P)H, quinone or similar compound as acceptor"/>
    <property type="evidence" value="ECO:0007669"/>
    <property type="project" value="UniProtKB-UniRule"/>
</dbReference>
<dbReference type="EMBL" id="CP066167">
    <property type="protein sequence ID" value="QQD16728.1"/>
    <property type="molecule type" value="Genomic_DNA"/>
</dbReference>
<dbReference type="GO" id="GO:0022904">
    <property type="term" value="P:respiratory electron transport chain"/>
    <property type="evidence" value="ECO:0007669"/>
    <property type="project" value="InterPro"/>
</dbReference>
<keyword evidence="5 16" id="KW-0285">Flavoprotein</keyword>
<evidence type="ECO:0000256" key="17">
    <source>
        <dbReference type="PIRSR" id="PIRSR016055-50"/>
    </source>
</evidence>
<evidence type="ECO:0000256" key="6">
    <source>
        <dbReference type="ARBA" id="ARBA00022643"/>
    </source>
</evidence>
<dbReference type="EC" id="7.2.1.1" evidence="16"/>
<protein>
    <recommendedName>
        <fullName evidence="16">Na(+)-translocating NADH-quinone reductase subunit B</fullName>
        <shortName evidence="16">Na(+)-NQR subunit B</shortName>
        <shortName evidence="16">Na(+)-translocating NQR subunit B</shortName>
        <ecNumber evidence="16">7.2.1.1</ecNumber>
    </recommendedName>
    <alternativeName>
        <fullName evidence="16">NQR complex subunit B</fullName>
    </alternativeName>
    <alternativeName>
        <fullName evidence="16">NQR-1 subunit B</fullName>
    </alternativeName>
</protein>
<sequence length="398" mass="43677">MGLRKVLDDMEPHFEKGGRYEKWYALYEAVDTIFYSPSSVTKTTAHVRDGVDLKRIMITVWFCVFPAMFYGMWNIGFQANTIMADMGIAAGEGWRHALIGMFAGYDPTSVWDNFWHGFWYFIPVYAVTFVVGGFWEVLFAMKRGHEVNEGFFVTSILFALICPPSIPLWQVALGISFGVVIGKEVFGGTGKNFLNPALTGRAFLFFAYPAQLSGDAVWTAVDGYTGATALSVAATDGMAALQDKLTWMDAFMGNMHGSMGEVSTIAILIGGAVLLWTGIASWRIVLGVFGGMVGLSLLFNSLGGDNPMMAMPWYWHFVLGGFAFGMIFMATDPVSASMTNTGKFIFGALIGVMVVLIRVVNPAFPEGMMLAILFANLFAPLIDHFVVQANIKRRLARG</sequence>
<evidence type="ECO:0000256" key="11">
    <source>
        <dbReference type="ARBA" id="ARBA00023053"/>
    </source>
</evidence>
<accession>A0A7T4UNL6</accession>
<dbReference type="PIRSF" id="PIRSF016055">
    <property type="entry name" value="NADH-UbQ_OxRdtase_B_su"/>
    <property type="match status" value="1"/>
</dbReference>
<keyword evidence="1 16" id="KW-0813">Transport</keyword>
<dbReference type="NCBIfam" id="TIGR01937">
    <property type="entry name" value="nqrB"/>
    <property type="match status" value="1"/>
</dbReference>
<evidence type="ECO:0000256" key="8">
    <source>
        <dbReference type="ARBA" id="ARBA00022967"/>
    </source>
</evidence>
<feature type="transmembrane region" description="Helical" evidence="16">
    <location>
        <begin position="118"/>
        <end position="138"/>
    </location>
</feature>
<dbReference type="InterPro" id="IPR004338">
    <property type="entry name" value="NqrB/RnfD"/>
</dbReference>